<gene>
    <name evidence="2" type="ORF">GIB67_027259</name>
</gene>
<dbReference type="InterPro" id="IPR040256">
    <property type="entry name" value="At4g02000-like"/>
</dbReference>
<evidence type="ECO:0000256" key="1">
    <source>
        <dbReference type="SAM" id="MobiDB-lite"/>
    </source>
</evidence>
<evidence type="ECO:0000313" key="3">
    <source>
        <dbReference type="Proteomes" id="UP000541444"/>
    </source>
</evidence>
<dbReference type="PANTHER" id="PTHR31286:SF60">
    <property type="entry name" value="PROTEIN, PUTATIVE-RELATED"/>
    <property type="match status" value="1"/>
</dbReference>
<evidence type="ECO:0008006" key="4">
    <source>
        <dbReference type="Google" id="ProtNLM"/>
    </source>
</evidence>
<name>A0A7J7KYC6_9MAGN</name>
<accession>A0A7J7KYC6</accession>
<keyword evidence="3" id="KW-1185">Reference proteome</keyword>
<dbReference type="EMBL" id="JACGCM010002788">
    <property type="protein sequence ID" value="KAF6135385.1"/>
    <property type="molecule type" value="Genomic_DNA"/>
</dbReference>
<dbReference type="PANTHER" id="PTHR31286">
    <property type="entry name" value="GLYCINE-RICH CELL WALL STRUCTURAL PROTEIN 1.8-LIKE"/>
    <property type="match status" value="1"/>
</dbReference>
<comment type="caution">
    <text evidence="2">The sequence shown here is derived from an EMBL/GenBank/DDBJ whole genome shotgun (WGS) entry which is preliminary data.</text>
</comment>
<protein>
    <recommendedName>
        <fullName evidence="4">DUF4283 domain-containing protein</fullName>
    </recommendedName>
</protein>
<evidence type="ECO:0000313" key="2">
    <source>
        <dbReference type="EMBL" id="KAF6135385.1"/>
    </source>
</evidence>
<sequence length="241" mass="26839">MLDGVTILQSDKVKNELILDRIHRNDVELVSHSDALTKNVTSKKKVIMKFFDAAQNLFNIEFSSGIRALDIPKFDLLNLDLEDEAKKPKINNGDKNTISSGSKGGDQDITNPMGDKPVIAGRVNNRFKESKEGGKTGEYPLIEIPDVALNRGLASYSIALWNSWSPNFNLDNQKSSNALMWVRFQGLSLEYWDVQILISMGLALATPVQVDNATKNQAYQDFGLFARVLVDIDISQPIPNK</sequence>
<proteinExistence type="predicted"/>
<dbReference type="AlphaFoldDB" id="A0A7J7KYC6"/>
<dbReference type="Proteomes" id="UP000541444">
    <property type="component" value="Unassembled WGS sequence"/>
</dbReference>
<feature type="region of interest" description="Disordered" evidence="1">
    <location>
        <begin position="88"/>
        <end position="115"/>
    </location>
</feature>
<dbReference type="OrthoDB" id="1750606at2759"/>
<organism evidence="2 3">
    <name type="scientific">Kingdonia uniflora</name>
    <dbReference type="NCBI Taxonomy" id="39325"/>
    <lineage>
        <taxon>Eukaryota</taxon>
        <taxon>Viridiplantae</taxon>
        <taxon>Streptophyta</taxon>
        <taxon>Embryophyta</taxon>
        <taxon>Tracheophyta</taxon>
        <taxon>Spermatophyta</taxon>
        <taxon>Magnoliopsida</taxon>
        <taxon>Ranunculales</taxon>
        <taxon>Circaeasteraceae</taxon>
        <taxon>Kingdonia</taxon>
    </lineage>
</organism>
<reference evidence="2 3" key="1">
    <citation type="journal article" date="2020" name="IScience">
        <title>Genome Sequencing of the Endangered Kingdonia uniflora (Circaeasteraceae, Ranunculales) Reveals Potential Mechanisms of Evolutionary Specialization.</title>
        <authorList>
            <person name="Sun Y."/>
            <person name="Deng T."/>
            <person name="Zhang A."/>
            <person name="Moore M.J."/>
            <person name="Landis J.B."/>
            <person name="Lin N."/>
            <person name="Zhang H."/>
            <person name="Zhang X."/>
            <person name="Huang J."/>
            <person name="Zhang X."/>
            <person name="Sun H."/>
            <person name="Wang H."/>
        </authorList>
    </citation>
    <scope>NUCLEOTIDE SEQUENCE [LARGE SCALE GENOMIC DNA]</scope>
    <source>
        <strain evidence="2">TB1705</strain>
        <tissue evidence="2">Leaf</tissue>
    </source>
</reference>